<dbReference type="AlphaFoldDB" id="X1I9T4"/>
<proteinExistence type="predicted"/>
<protein>
    <submittedName>
        <fullName evidence="1">Uncharacterized protein</fullName>
    </submittedName>
</protein>
<feature type="non-terminal residue" evidence="1">
    <location>
        <position position="1"/>
    </location>
</feature>
<accession>X1I9T4</accession>
<comment type="caution">
    <text evidence="1">The sequence shown here is derived from an EMBL/GenBank/DDBJ whole genome shotgun (WGS) entry which is preliminary data.</text>
</comment>
<name>X1I9T4_9ZZZZ</name>
<reference evidence="1" key="1">
    <citation type="journal article" date="2014" name="Front. Microbiol.">
        <title>High frequency of phylogenetically diverse reductive dehalogenase-homologous genes in deep subseafloor sedimentary metagenomes.</title>
        <authorList>
            <person name="Kawai M."/>
            <person name="Futagami T."/>
            <person name="Toyoda A."/>
            <person name="Takaki Y."/>
            <person name="Nishi S."/>
            <person name="Hori S."/>
            <person name="Arai W."/>
            <person name="Tsubouchi T."/>
            <person name="Morono Y."/>
            <person name="Uchiyama I."/>
            <person name="Ito T."/>
            <person name="Fujiyama A."/>
            <person name="Inagaki F."/>
            <person name="Takami H."/>
        </authorList>
    </citation>
    <scope>NUCLEOTIDE SEQUENCE</scope>
    <source>
        <strain evidence="1">Expedition CK06-06</strain>
    </source>
</reference>
<dbReference type="EMBL" id="BARU01029037">
    <property type="protein sequence ID" value="GAH62859.1"/>
    <property type="molecule type" value="Genomic_DNA"/>
</dbReference>
<evidence type="ECO:0000313" key="1">
    <source>
        <dbReference type="EMBL" id="GAH62859.1"/>
    </source>
</evidence>
<gene>
    <name evidence="1" type="ORF">S03H2_46265</name>
</gene>
<sequence>FLAKSQAVSLLGKTVEIVEGNEQVIGIVEEVAGGDFPQILVNGRFYDVFNVESVKKE</sequence>
<organism evidence="1">
    <name type="scientific">marine sediment metagenome</name>
    <dbReference type="NCBI Taxonomy" id="412755"/>
    <lineage>
        <taxon>unclassified sequences</taxon>
        <taxon>metagenomes</taxon>
        <taxon>ecological metagenomes</taxon>
    </lineage>
</organism>